<comment type="caution">
    <text evidence="2">The sequence shown here is derived from an EMBL/GenBank/DDBJ whole genome shotgun (WGS) entry which is preliminary data.</text>
</comment>
<protein>
    <submittedName>
        <fullName evidence="2">Uncharacterized protein</fullName>
    </submittedName>
</protein>
<feature type="chain" id="PRO_5046119330" evidence="1">
    <location>
        <begin position="25"/>
        <end position="162"/>
    </location>
</feature>
<gene>
    <name evidence="2" type="ORF">Q9295_08620</name>
</gene>
<name>A0ABU0VXJ2_9RHOB</name>
<evidence type="ECO:0000256" key="1">
    <source>
        <dbReference type="SAM" id="SignalP"/>
    </source>
</evidence>
<sequence>MLSRRRMIGLSLAFGSAVAMPAAAKSPELQVELHLSSGPLPPQYAWSNAVTITTEGLVTLKTCEGYETEGAACESAKGQATPESLTALRDAILAANLLKSPARESETPVIGGPATTARILLDGTAITLPAQPAAADAPRVQAVLNAIKAAIPADLAAKLTRD</sequence>
<accession>A0ABU0VXJ2</accession>
<evidence type="ECO:0000313" key="2">
    <source>
        <dbReference type="EMBL" id="MDQ2066434.1"/>
    </source>
</evidence>
<proteinExistence type="predicted"/>
<keyword evidence="3" id="KW-1185">Reference proteome</keyword>
<reference evidence="2 3" key="1">
    <citation type="submission" date="2023-08" db="EMBL/GenBank/DDBJ databases">
        <title>Characterization of two Paracoccaceae strains isolated from Phycosphere and proposal of Xinfangfangia lacusdiani sp. nov.</title>
        <authorList>
            <person name="Deng Y."/>
            <person name="Zhang Y.Q."/>
        </authorList>
    </citation>
    <scope>NUCLEOTIDE SEQUENCE [LARGE SCALE GENOMIC DNA]</scope>
    <source>
        <strain evidence="2 3">CPCC 101601</strain>
    </source>
</reference>
<keyword evidence="1" id="KW-0732">Signal</keyword>
<organism evidence="2 3">
    <name type="scientific">Pseudogemmobacter lacusdianii</name>
    <dbReference type="NCBI Taxonomy" id="3069608"/>
    <lineage>
        <taxon>Bacteria</taxon>
        <taxon>Pseudomonadati</taxon>
        <taxon>Pseudomonadota</taxon>
        <taxon>Alphaproteobacteria</taxon>
        <taxon>Rhodobacterales</taxon>
        <taxon>Paracoccaceae</taxon>
        <taxon>Pseudogemmobacter</taxon>
    </lineage>
</organism>
<evidence type="ECO:0000313" key="3">
    <source>
        <dbReference type="Proteomes" id="UP001239680"/>
    </source>
</evidence>
<dbReference type="RefSeq" id="WP_306680133.1">
    <property type="nucleotide sequence ID" value="NZ_JAVDBT010000007.1"/>
</dbReference>
<dbReference type="EMBL" id="JAVDBT010000007">
    <property type="protein sequence ID" value="MDQ2066434.1"/>
    <property type="molecule type" value="Genomic_DNA"/>
</dbReference>
<dbReference type="Proteomes" id="UP001239680">
    <property type="component" value="Unassembled WGS sequence"/>
</dbReference>
<feature type="signal peptide" evidence="1">
    <location>
        <begin position="1"/>
        <end position="24"/>
    </location>
</feature>